<feature type="domain" description="DALR anticodon binding" evidence="13">
    <location>
        <begin position="459"/>
        <end position="575"/>
    </location>
</feature>
<evidence type="ECO:0000313" key="16">
    <source>
        <dbReference type="Proteomes" id="UP000093070"/>
    </source>
</evidence>
<evidence type="ECO:0000256" key="10">
    <source>
        <dbReference type="ARBA" id="ARBA00049339"/>
    </source>
</evidence>
<dbReference type="PANTHER" id="PTHR11956:SF5">
    <property type="entry name" value="ARGININE--TRNA LIGASE, CYTOPLASMIC"/>
    <property type="match status" value="1"/>
</dbReference>
<dbReference type="GO" id="GO:0005737">
    <property type="term" value="C:cytoplasm"/>
    <property type="evidence" value="ECO:0007669"/>
    <property type="project" value="UniProtKB-SubCell"/>
</dbReference>
<keyword evidence="7 11" id="KW-0067">ATP-binding</keyword>
<comment type="similarity">
    <text evidence="2 11 12">Belongs to the class-I aminoacyl-tRNA synthetase family.</text>
</comment>
<proteinExistence type="inferred from homology"/>
<dbReference type="Pfam" id="PF03485">
    <property type="entry name" value="Arg_tRNA_synt_N"/>
    <property type="match status" value="1"/>
</dbReference>
<dbReference type="FunFam" id="3.40.50.620:FF:000030">
    <property type="entry name" value="Arginine--tRNA ligase"/>
    <property type="match status" value="1"/>
</dbReference>
<dbReference type="InterPro" id="IPR001278">
    <property type="entry name" value="Arg-tRNA-ligase"/>
</dbReference>
<organism evidence="15 16">
    <name type="scientific">Buchnera aphidicola subsp. Diuraphis noxia</name>
    <dbReference type="NCBI Taxonomy" id="118101"/>
    <lineage>
        <taxon>Bacteria</taxon>
        <taxon>Pseudomonadati</taxon>
        <taxon>Pseudomonadota</taxon>
        <taxon>Gammaproteobacteria</taxon>
        <taxon>Enterobacterales</taxon>
        <taxon>Erwiniaceae</taxon>
        <taxon>Buchnera</taxon>
    </lineage>
</organism>
<dbReference type="HAMAP" id="MF_00123">
    <property type="entry name" value="Arg_tRNA_synth"/>
    <property type="match status" value="1"/>
</dbReference>
<dbReference type="InterPro" id="IPR014729">
    <property type="entry name" value="Rossmann-like_a/b/a_fold"/>
</dbReference>
<keyword evidence="6 11" id="KW-0547">Nucleotide-binding</keyword>
<evidence type="ECO:0000256" key="2">
    <source>
        <dbReference type="ARBA" id="ARBA00005594"/>
    </source>
</evidence>
<evidence type="ECO:0000259" key="13">
    <source>
        <dbReference type="SMART" id="SM00836"/>
    </source>
</evidence>
<protein>
    <recommendedName>
        <fullName evidence="11">Arginine--tRNA ligase</fullName>
        <ecNumber evidence="11">6.1.1.19</ecNumber>
    </recommendedName>
    <alternativeName>
        <fullName evidence="11">Arginyl-tRNA synthetase</fullName>
        <shortName evidence="11">ArgRS</shortName>
    </alternativeName>
</protein>
<dbReference type="SUPFAM" id="SSF47323">
    <property type="entry name" value="Anticodon-binding domain of a subclass of class I aminoacyl-tRNA synthetases"/>
    <property type="match status" value="1"/>
</dbReference>
<dbReference type="PROSITE" id="PS00178">
    <property type="entry name" value="AA_TRNA_LIGASE_I"/>
    <property type="match status" value="1"/>
</dbReference>
<evidence type="ECO:0000256" key="4">
    <source>
        <dbReference type="ARBA" id="ARBA00022490"/>
    </source>
</evidence>
<dbReference type="OrthoDB" id="9803211at2"/>
<dbReference type="InterPro" id="IPR008909">
    <property type="entry name" value="DALR_anticod-bd"/>
</dbReference>
<evidence type="ECO:0000256" key="1">
    <source>
        <dbReference type="ARBA" id="ARBA00004496"/>
    </source>
</evidence>
<dbReference type="AlphaFoldDB" id="A0A1B2H8C4"/>
<dbReference type="InterPro" id="IPR035684">
    <property type="entry name" value="ArgRS_core"/>
</dbReference>
<keyword evidence="5 11" id="KW-0436">Ligase</keyword>
<dbReference type="InterPro" id="IPR036695">
    <property type="entry name" value="Arg-tRNA-synth_N_sf"/>
</dbReference>
<sequence length="575" mass="67128">MNLKNIIKKDIKIILSKISYKNTLDPIITLNKKNNSDHYQINNLIKIATTLNLKTCELAEKIMFYINKKHMYKKTSFSEPGFVNFTICNNWLSEALEKIFISPRLGIKYVHSKNIVIDYSSPNIAKEMHVGHLRSTIIGDVMVRVLSFLGHNVIKANHIGDWGTQFGMLIAYLEEKKINNKDLSLPKLDKFYCKAKIKYDSDKRFAEKSRKYVVKLQYGDKYCYKIWKKLVFITMSENYKIYKRLNVTLEKNDTMGESSYKNMLFDIVEDLKNKKIAIEHNGSVIVFLEEFKNRIGKSMGVIIQKKDKGFLYSTIDIACIKYRYETLHADRIIFYTDSRQHQHLIQAWMIAKKANYISKELLLEHHVFGMMLSPNKQPFKTRDGNTIKLSTLLNQGVEKARKLIKQKKPNFSKKVLIQLSSIIGISAIKYSDLSKNRHMNYIFDWEKMLNFEGNTAPYIQYAYTRIISLIKKSNIPLKKLTSKIILTESYEIHLAIKILEFEEIILLIEKKGTPHVMCKYIYQLSTCFSNFYENCSILFSKTIKTRKSRLKLSILTAKTLKRGLSMLGIKTIKKM</sequence>
<comment type="subunit">
    <text evidence="3 11">Monomer.</text>
</comment>
<dbReference type="InterPro" id="IPR009080">
    <property type="entry name" value="tRNAsynth_Ia_anticodon-bd"/>
</dbReference>
<dbReference type="EMBL" id="CP013259">
    <property type="protein sequence ID" value="ANZ22465.1"/>
    <property type="molecule type" value="Genomic_DNA"/>
</dbReference>
<evidence type="ECO:0000256" key="5">
    <source>
        <dbReference type="ARBA" id="ARBA00022598"/>
    </source>
</evidence>
<reference evidence="15 16" key="1">
    <citation type="submission" date="2015-11" db="EMBL/GenBank/DDBJ databases">
        <title>The complete genome of Buchnera aphidicola from Diuraphis noxia biotype SAM.</title>
        <authorList>
            <person name="Burger N.F.V."/>
            <person name="Oberholster A.-M."/>
        </authorList>
    </citation>
    <scope>NUCLEOTIDE SEQUENCE [LARGE SCALE GENOMIC DNA]</scope>
    <source>
        <strain evidence="15">SAM</strain>
    </source>
</reference>
<feature type="domain" description="Arginyl tRNA synthetase N-terminal" evidence="14">
    <location>
        <begin position="5"/>
        <end position="87"/>
    </location>
</feature>
<dbReference type="STRING" id="118101.ATN01_01215"/>
<dbReference type="SMART" id="SM01016">
    <property type="entry name" value="Arg_tRNA_synt_N"/>
    <property type="match status" value="1"/>
</dbReference>
<dbReference type="SMART" id="SM00836">
    <property type="entry name" value="DALR_1"/>
    <property type="match status" value="1"/>
</dbReference>
<accession>A0A1B2H8C4</accession>
<dbReference type="PRINTS" id="PR01038">
    <property type="entry name" value="TRNASYNTHARG"/>
</dbReference>
<keyword evidence="9 11" id="KW-0030">Aminoacyl-tRNA synthetase</keyword>
<dbReference type="NCBIfam" id="TIGR00456">
    <property type="entry name" value="argS"/>
    <property type="match status" value="1"/>
</dbReference>
<evidence type="ECO:0000256" key="8">
    <source>
        <dbReference type="ARBA" id="ARBA00022917"/>
    </source>
</evidence>
<name>A0A1B2H8C4_BUCDN</name>
<evidence type="ECO:0000313" key="15">
    <source>
        <dbReference type="EMBL" id="ANZ22465.1"/>
    </source>
</evidence>
<evidence type="ECO:0000256" key="9">
    <source>
        <dbReference type="ARBA" id="ARBA00023146"/>
    </source>
</evidence>
<dbReference type="InterPro" id="IPR001412">
    <property type="entry name" value="aa-tRNA-synth_I_CS"/>
</dbReference>
<dbReference type="InterPro" id="IPR005148">
    <property type="entry name" value="Arg-tRNA-synth_N"/>
</dbReference>
<keyword evidence="8 11" id="KW-0648">Protein biosynthesis</keyword>
<comment type="subcellular location">
    <subcellularLocation>
        <location evidence="1 11">Cytoplasm</location>
    </subcellularLocation>
</comment>
<comment type="catalytic activity">
    <reaction evidence="10 11">
        <text>tRNA(Arg) + L-arginine + ATP = L-arginyl-tRNA(Arg) + AMP + diphosphate</text>
        <dbReference type="Rhea" id="RHEA:20301"/>
        <dbReference type="Rhea" id="RHEA-COMP:9658"/>
        <dbReference type="Rhea" id="RHEA-COMP:9673"/>
        <dbReference type="ChEBI" id="CHEBI:30616"/>
        <dbReference type="ChEBI" id="CHEBI:32682"/>
        <dbReference type="ChEBI" id="CHEBI:33019"/>
        <dbReference type="ChEBI" id="CHEBI:78442"/>
        <dbReference type="ChEBI" id="CHEBI:78513"/>
        <dbReference type="ChEBI" id="CHEBI:456215"/>
        <dbReference type="EC" id="6.1.1.19"/>
    </reaction>
</comment>
<dbReference type="GO" id="GO:0004814">
    <property type="term" value="F:arginine-tRNA ligase activity"/>
    <property type="evidence" value="ECO:0007669"/>
    <property type="project" value="UniProtKB-UniRule"/>
</dbReference>
<evidence type="ECO:0000256" key="7">
    <source>
        <dbReference type="ARBA" id="ARBA00022840"/>
    </source>
</evidence>
<dbReference type="EC" id="6.1.1.19" evidence="11"/>
<dbReference type="PATRIC" id="fig|118101.4.peg.243"/>
<evidence type="ECO:0000256" key="12">
    <source>
        <dbReference type="RuleBase" id="RU363038"/>
    </source>
</evidence>
<evidence type="ECO:0000259" key="14">
    <source>
        <dbReference type="SMART" id="SM01016"/>
    </source>
</evidence>
<dbReference type="Gene3D" id="3.30.1360.70">
    <property type="entry name" value="Arginyl tRNA synthetase N-terminal domain"/>
    <property type="match status" value="1"/>
</dbReference>
<dbReference type="RefSeq" id="WP_075433285.1">
    <property type="nucleotide sequence ID" value="NZ_CP013259.1"/>
</dbReference>
<feature type="short sequence motif" description="'HIGH' region" evidence="11">
    <location>
        <begin position="122"/>
        <end position="132"/>
    </location>
</feature>
<keyword evidence="4 11" id="KW-0963">Cytoplasm</keyword>
<dbReference type="GO" id="GO:0006420">
    <property type="term" value="P:arginyl-tRNA aminoacylation"/>
    <property type="evidence" value="ECO:0007669"/>
    <property type="project" value="UniProtKB-UniRule"/>
</dbReference>
<dbReference type="Pfam" id="PF00750">
    <property type="entry name" value="tRNA-synt_1d"/>
    <property type="match status" value="1"/>
</dbReference>
<evidence type="ECO:0000256" key="3">
    <source>
        <dbReference type="ARBA" id="ARBA00011245"/>
    </source>
</evidence>
<evidence type="ECO:0000256" key="6">
    <source>
        <dbReference type="ARBA" id="ARBA00022741"/>
    </source>
</evidence>
<dbReference type="PANTHER" id="PTHR11956">
    <property type="entry name" value="ARGINYL-TRNA SYNTHETASE"/>
    <property type="match status" value="1"/>
</dbReference>
<evidence type="ECO:0000256" key="11">
    <source>
        <dbReference type="HAMAP-Rule" id="MF_00123"/>
    </source>
</evidence>
<dbReference type="Pfam" id="PF05746">
    <property type="entry name" value="DALR_1"/>
    <property type="match status" value="1"/>
</dbReference>
<dbReference type="Gene3D" id="3.40.50.620">
    <property type="entry name" value="HUPs"/>
    <property type="match status" value="1"/>
</dbReference>
<dbReference type="Proteomes" id="UP000093070">
    <property type="component" value="Chromosome"/>
</dbReference>
<dbReference type="SUPFAM" id="SSF52374">
    <property type="entry name" value="Nucleotidylyl transferase"/>
    <property type="match status" value="1"/>
</dbReference>
<dbReference type="Gene3D" id="1.10.730.10">
    <property type="entry name" value="Isoleucyl-tRNA Synthetase, Domain 1"/>
    <property type="match status" value="1"/>
</dbReference>
<dbReference type="CDD" id="cd00671">
    <property type="entry name" value="ArgRS_core"/>
    <property type="match status" value="1"/>
</dbReference>
<gene>
    <name evidence="11" type="primary">argS</name>
    <name evidence="15" type="ORF">ATN01_01215</name>
</gene>
<dbReference type="GO" id="GO:0005524">
    <property type="term" value="F:ATP binding"/>
    <property type="evidence" value="ECO:0007669"/>
    <property type="project" value="UniProtKB-UniRule"/>
</dbReference>
<dbReference type="SUPFAM" id="SSF55190">
    <property type="entry name" value="Arginyl-tRNA synthetase (ArgRS), N-terminal 'additional' domain"/>
    <property type="match status" value="1"/>
</dbReference>